<dbReference type="EMBL" id="VLLG01000004">
    <property type="protein sequence ID" value="TWI86489.1"/>
    <property type="molecule type" value="Genomic_DNA"/>
</dbReference>
<feature type="region of interest" description="Disordered" evidence="8">
    <location>
        <begin position="32"/>
        <end position="70"/>
    </location>
</feature>
<comment type="catalytic activity">
    <reaction evidence="1">
        <text>a triacylglycerol + H2O = a diacylglycerol + a fatty acid + H(+)</text>
        <dbReference type="Rhea" id="RHEA:12044"/>
        <dbReference type="ChEBI" id="CHEBI:15377"/>
        <dbReference type="ChEBI" id="CHEBI:15378"/>
        <dbReference type="ChEBI" id="CHEBI:17855"/>
        <dbReference type="ChEBI" id="CHEBI:18035"/>
        <dbReference type="ChEBI" id="CHEBI:28868"/>
        <dbReference type="EC" id="3.1.1.3"/>
    </reaction>
</comment>
<evidence type="ECO:0000313" key="10">
    <source>
        <dbReference type="EMBL" id="TWI86489.1"/>
    </source>
</evidence>
<dbReference type="PROSITE" id="PS51257">
    <property type="entry name" value="PROKAR_LIPOPROTEIN"/>
    <property type="match status" value="1"/>
</dbReference>
<evidence type="ECO:0000256" key="1">
    <source>
        <dbReference type="ARBA" id="ARBA00001024"/>
    </source>
</evidence>
<keyword evidence="5" id="KW-0732">Signal</keyword>
<evidence type="ECO:0000259" key="9">
    <source>
        <dbReference type="Pfam" id="PF24708"/>
    </source>
</evidence>
<organism evidence="10 11">
    <name type="scientific">Chitinophaga japonensis</name>
    <name type="common">Flexibacter japonensis</name>
    <dbReference type="NCBI Taxonomy" id="104662"/>
    <lineage>
        <taxon>Bacteria</taxon>
        <taxon>Pseudomonadati</taxon>
        <taxon>Bacteroidota</taxon>
        <taxon>Chitinophagia</taxon>
        <taxon>Chitinophagales</taxon>
        <taxon>Chitinophagaceae</taxon>
        <taxon>Chitinophaga</taxon>
    </lineage>
</organism>
<evidence type="ECO:0000256" key="7">
    <source>
        <dbReference type="ARBA" id="ARBA00023098"/>
    </source>
</evidence>
<dbReference type="InterPro" id="IPR029058">
    <property type="entry name" value="AB_hydrolase_fold"/>
</dbReference>
<evidence type="ECO:0000256" key="3">
    <source>
        <dbReference type="ARBA" id="ARBA00013279"/>
    </source>
</evidence>
<evidence type="ECO:0000256" key="5">
    <source>
        <dbReference type="ARBA" id="ARBA00022729"/>
    </source>
</evidence>
<evidence type="ECO:0000256" key="8">
    <source>
        <dbReference type="SAM" id="MobiDB-lite"/>
    </source>
</evidence>
<evidence type="ECO:0000313" key="11">
    <source>
        <dbReference type="Proteomes" id="UP000316778"/>
    </source>
</evidence>
<dbReference type="Gene3D" id="3.40.50.1820">
    <property type="entry name" value="alpha/beta hydrolase"/>
    <property type="match status" value="1"/>
</dbReference>
<dbReference type="Proteomes" id="UP000316778">
    <property type="component" value="Unassembled WGS sequence"/>
</dbReference>
<name>A0A562SYU0_CHIJA</name>
<dbReference type="EC" id="3.1.1.3" evidence="3"/>
<dbReference type="PANTHER" id="PTHR34043">
    <property type="entry name" value="ALPHA/BETA-HYDROLASES SUPERFAMILY PROTEIN"/>
    <property type="match status" value="1"/>
</dbReference>
<dbReference type="PANTHER" id="PTHR34043:SF3">
    <property type="entry name" value="ALPHA_BETA-HYDROLASES SUPERFAMILY PROTEIN"/>
    <property type="match status" value="1"/>
</dbReference>
<dbReference type="SUPFAM" id="SSF53474">
    <property type="entry name" value="alpha/beta-Hydrolases"/>
    <property type="match status" value="1"/>
</dbReference>
<dbReference type="Pfam" id="PF24708">
    <property type="entry name" value="Lip_C"/>
    <property type="match status" value="1"/>
</dbReference>
<comment type="caution">
    <text evidence="10">The sequence shown here is derived from an EMBL/GenBank/DDBJ whole genome shotgun (WGS) entry which is preliminary data.</text>
</comment>
<reference evidence="10 11" key="1">
    <citation type="journal article" date="2013" name="Stand. Genomic Sci.">
        <title>Genomic Encyclopedia of Type Strains, Phase I: The one thousand microbial genomes (KMG-I) project.</title>
        <authorList>
            <person name="Kyrpides N.C."/>
            <person name="Woyke T."/>
            <person name="Eisen J.A."/>
            <person name="Garrity G."/>
            <person name="Lilburn T.G."/>
            <person name="Beck B.J."/>
            <person name="Whitman W.B."/>
            <person name="Hugenholtz P."/>
            <person name="Klenk H.P."/>
        </authorList>
    </citation>
    <scope>NUCLEOTIDE SEQUENCE [LARGE SCALE GENOMIC DNA]</scope>
    <source>
        <strain evidence="10 11">DSM 13484</strain>
    </source>
</reference>
<gene>
    <name evidence="10" type="ORF">LX66_3747</name>
</gene>
<dbReference type="GO" id="GO:0004806">
    <property type="term" value="F:triacylglycerol lipase activity"/>
    <property type="evidence" value="ECO:0007669"/>
    <property type="project" value="UniProtKB-EC"/>
</dbReference>
<keyword evidence="7" id="KW-0443">Lipid metabolism</keyword>
<accession>A0A562SYU0</accession>
<dbReference type="GO" id="GO:0005576">
    <property type="term" value="C:extracellular region"/>
    <property type="evidence" value="ECO:0007669"/>
    <property type="project" value="UniProtKB-SubCell"/>
</dbReference>
<dbReference type="InterPro" id="IPR056304">
    <property type="entry name" value="Lip-like_C"/>
</dbReference>
<comment type="subcellular location">
    <subcellularLocation>
        <location evidence="2">Secreted</location>
    </subcellularLocation>
</comment>
<protein>
    <recommendedName>
        <fullName evidence="3">triacylglycerol lipase</fullName>
        <ecNumber evidence="3">3.1.1.3</ecNumber>
    </recommendedName>
</protein>
<proteinExistence type="predicted"/>
<keyword evidence="6" id="KW-0378">Hydrolase</keyword>
<evidence type="ECO:0000256" key="6">
    <source>
        <dbReference type="ARBA" id="ARBA00022801"/>
    </source>
</evidence>
<keyword evidence="11" id="KW-1185">Reference proteome</keyword>
<evidence type="ECO:0000256" key="4">
    <source>
        <dbReference type="ARBA" id="ARBA00022525"/>
    </source>
</evidence>
<dbReference type="GO" id="GO:0006629">
    <property type="term" value="P:lipid metabolic process"/>
    <property type="evidence" value="ECO:0007669"/>
    <property type="project" value="UniProtKB-KW"/>
</dbReference>
<feature type="domain" description="Lipase-like C-terminal" evidence="9">
    <location>
        <begin position="79"/>
        <end position="445"/>
    </location>
</feature>
<sequence>MLMKPIHRLRERLALAATMLLLLAVSCKKETARPDENMLPPGQKEALATEPVTPLDKPIPLPAGSQGKAARNAGGEPIPIIMVHGMGGLGPGEMLGLYHYWGGVDNIPQYLGNSGYPAYEAKVGPVSSNWDRAVELYYYIKGGYVDYGKLHSSRYGHAQKRTRYYPGIYPQWDAEHPVHLLGHSMGGLTVRKLVTLLEQGDAAERQDPGHASLFNGGRTGWVKSVTTISTPHNGATLSYILLNGYIPFVRQLVTSVAALAGVVPGIEKIYDFSLDQWGLVQQPGESWQSYASRVENSVVWQTEDYCGHDVTPEALMDPARPDPDSKQVYYFSFSTKASLRGLITGWEYPRPDVFPLLIPVAYPTPVLMGIGNYRRNEPGRIVIDAKWWPNDGAANTYGMSGPAGSSIKAYDPAVPLQKGVWNHVGVYNGYDHFDIIGIGYFHSVRPFYQHIAELLSAVQ</sequence>
<evidence type="ECO:0000256" key="2">
    <source>
        <dbReference type="ARBA" id="ARBA00004613"/>
    </source>
</evidence>
<dbReference type="AlphaFoldDB" id="A0A562SYU0"/>
<keyword evidence="4" id="KW-0964">Secreted</keyword>